<keyword evidence="1" id="KW-0732">Signal</keyword>
<feature type="signal peptide" evidence="1">
    <location>
        <begin position="1"/>
        <end position="22"/>
    </location>
</feature>
<sequence>MIKYTRFLITLLLAVSSFAAFAQSTATTSSPYSRYGIGDIDPQLMPQNIAMGGIGVATNRISLFNNINIVNPASYGAINLTTIDIGIYSNFLTLSQAGAASQKNSNFRLSHVAFAIPVTKRSALSFGLVPYSERGYNYKNTVKGNGAIPADTNLTNYTYSGDGGLSKAYFGYGFGIGKHLLIGANVSYIFGTLKDISTTEINTNINGVIYPLPGTTNSKIESSNSIAGLNYDYGVQYSVDFSDTKHLTFGYSGSLNSKLNSTSSFIVSQYFNDNSGNEDIPLDSVVNRQSAKTKIKLPLTNRFGISFQNDGKFLVGADYTMSKWSQLSIGGENQGLQDSRTFNIGGQYTPNIATLRNYLASVDYRLGALYDETYMVVNNTRIKRYAVTAGVGMPLRPNNGSFYKINISAEVGRRGSLVNGLVRENYVNIHLGFTLNDKWFQKYKFD</sequence>
<evidence type="ECO:0000313" key="3">
    <source>
        <dbReference type="EMBL" id="MBB6129622.1"/>
    </source>
</evidence>
<dbReference type="AlphaFoldDB" id="A0A1N7DIX7"/>
<dbReference type="EMBL" id="JACHCB010000011">
    <property type="protein sequence ID" value="MBB6111340.1"/>
    <property type="molecule type" value="Genomic_DNA"/>
</dbReference>
<dbReference type="RefSeq" id="WP_076375645.1">
    <property type="nucleotide sequence ID" value="NZ_FTMG01000011.1"/>
</dbReference>
<organism evidence="3 5">
    <name type="scientific">Mucilaginibacter lappiensis</name>
    <dbReference type="NCBI Taxonomy" id="354630"/>
    <lineage>
        <taxon>Bacteria</taxon>
        <taxon>Pseudomonadati</taxon>
        <taxon>Bacteroidota</taxon>
        <taxon>Sphingobacteriia</taxon>
        <taxon>Sphingobacteriales</taxon>
        <taxon>Sphingobacteriaceae</taxon>
        <taxon>Mucilaginibacter</taxon>
    </lineage>
</organism>
<evidence type="ECO:0000256" key="1">
    <source>
        <dbReference type="SAM" id="SignalP"/>
    </source>
</evidence>
<keyword evidence="4" id="KW-1185">Reference proteome</keyword>
<protein>
    <submittedName>
        <fullName evidence="3">Uncharacterized protein</fullName>
    </submittedName>
</protein>
<comment type="caution">
    <text evidence="3">The sequence shown here is derived from an EMBL/GenBank/DDBJ whole genome shotgun (WGS) entry which is preliminary data.</text>
</comment>
<accession>A0A1N7DIX7</accession>
<proteinExistence type="predicted"/>
<evidence type="ECO:0000313" key="2">
    <source>
        <dbReference type="EMBL" id="MBB6111340.1"/>
    </source>
</evidence>
<evidence type="ECO:0000313" key="4">
    <source>
        <dbReference type="Proteomes" id="UP000541583"/>
    </source>
</evidence>
<name>A0A1N7DIX7_9SPHI</name>
<reference evidence="4 5" key="1">
    <citation type="submission" date="2020-08" db="EMBL/GenBank/DDBJ databases">
        <title>Genomic Encyclopedia of Type Strains, Phase IV (KMG-V): Genome sequencing to study the core and pangenomes of soil and plant-associated prokaryotes.</title>
        <authorList>
            <person name="Whitman W."/>
        </authorList>
    </citation>
    <scope>NUCLEOTIDE SEQUENCE [LARGE SCALE GENOMIC DNA]</scope>
    <source>
        <strain evidence="2 4">ANJLi2</strain>
        <strain evidence="3 5">MP601</strain>
    </source>
</reference>
<dbReference type="Proteomes" id="UP000548326">
    <property type="component" value="Unassembled WGS sequence"/>
</dbReference>
<dbReference type="Gene3D" id="2.40.160.60">
    <property type="entry name" value="Outer membrane protein transport protein (OMPP1/FadL/TodX)"/>
    <property type="match status" value="1"/>
</dbReference>
<dbReference type="OrthoDB" id="1491239at2"/>
<dbReference type="STRING" id="354630.SAMN05421821_111150"/>
<dbReference type="SUPFAM" id="SSF56935">
    <property type="entry name" value="Porins"/>
    <property type="match status" value="1"/>
</dbReference>
<feature type="chain" id="PRO_5044563149" evidence="1">
    <location>
        <begin position="23"/>
        <end position="446"/>
    </location>
</feature>
<evidence type="ECO:0000313" key="5">
    <source>
        <dbReference type="Proteomes" id="UP000548326"/>
    </source>
</evidence>
<dbReference type="EMBL" id="JACHCA010000010">
    <property type="protein sequence ID" value="MBB6129622.1"/>
    <property type="molecule type" value="Genomic_DNA"/>
</dbReference>
<dbReference type="Proteomes" id="UP000541583">
    <property type="component" value="Unassembled WGS sequence"/>
</dbReference>
<gene>
    <name evidence="3" type="ORF">HDF22_003753</name>
    <name evidence="2" type="ORF">HDF23_004108</name>
</gene>